<dbReference type="GO" id="GO:0003824">
    <property type="term" value="F:catalytic activity"/>
    <property type="evidence" value="ECO:0007669"/>
    <property type="project" value="InterPro"/>
</dbReference>
<gene>
    <name evidence="2" type="ordered locus">RD1_1454</name>
</gene>
<dbReference type="InterPro" id="IPR005303">
    <property type="entry name" value="MOCOS_middle"/>
</dbReference>
<dbReference type="EMBL" id="CP000362">
    <property type="protein sequence ID" value="ABG31091.1"/>
    <property type="molecule type" value="Genomic_DNA"/>
</dbReference>
<dbReference type="InterPro" id="IPR005302">
    <property type="entry name" value="MoCF_Sase_C"/>
</dbReference>
<keyword evidence="3" id="KW-1185">Reference proteome</keyword>
<evidence type="ECO:0000313" key="3">
    <source>
        <dbReference type="Proteomes" id="UP000007029"/>
    </source>
</evidence>
<evidence type="ECO:0000259" key="1">
    <source>
        <dbReference type="PROSITE" id="PS51340"/>
    </source>
</evidence>
<dbReference type="InterPro" id="IPR011037">
    <property type="entry name" value="Pyrv_Knase-like_insert_dom_sf"/>
</dbReference>
<dbReference type="Proteomes" id="UP000007029">
    <property type="component" value="Chromosome"/>
</dbReference>
<dbReference type="RefSeq" id="WP_011567711.1">
    <property type="nucleotide sequence ID" value="NC_008209.1"/>
</dbReference>
<dbReference type="Pfam" id="PF03476">
    <property type="entry name" value="MOSC_N"/>
    <property type="match status" value="1"/>
</dbReference>
<dbReference type="STRING" id="375451.RD1_1454"/>
<dbReference type="eggNOG" id="COG3217">
    <property type="taxonomic scope" value="Bacteria"/>
</dbReference>
<feature type="domain" description="MOSC" evidence="1">
    <location>
        <begin position="109"/>
        <end position="246"/>
    </location>
</feature>
<dbReference type="GO" id="GO:0030170">
    <property type="term" value="F:pyridoxal phosphate binding"/>
    <property type="evidence" value="ECO:0007669"/>
    <property type="project" value="InterPro"/>
</dbReference>
<dbReference type="HOGENOM" id="CLU_028286_5_0_5"/>
<dbReference type="GO" id="GO:0030151">
    <property type="term" value="F:molybdenum ion binding"/>
    <property type="evidence" value="ECO:0007669"/>
    <property type="project" value="InterPro"/>
</dbReference>
<organism evidence="2 3">
    <name type="scientific">Roseobacter denitrificans (strain ATCC 33942 / OCh 114)</name>
    <name type="common">Erythrobacter sp. (strain OCh 114)</name>
    <name type="synonym">Roseobacter denitrificans</name>
    <dbReference type="NCBI Taxonomy" id="375451"/>
    <lineage>
        <taxon>Bacteria</taxon>
        <taxon>Pseudomonadati</taxon>
        <taxon>Pseudomonadota</taxon>
        <taxon>Alphaproteobacteria</taxon>
        <taxon>Rhodobacterales</taxon>
        <taxon>Roseobacteraceae</taxon>
        <taxon>Roseobacter</taxon>
    </lineage>
</organism>
<evidence type="ECO:0000313" key="2">
    <source>
        <dbReference type="EMBL" id="ABG31091.1"/>
    </source>
</evidence>
<dbReference type="Pfam" id="PF03473">
    <property type="entry name" value="MOSC"/>
    <property type="match status" value="1"/>
</dbReference>
<dbReference type="PROSITE" id="PS51340">
    <property type="entry name" value="MOSC"/>
    <property type="match status" value="1"/>
</dbReference>
<proteinExistence type="predicted"/>
<name>Q16AA2_ROSDO</name>
<protein>
    <submittedName>
        <fullName evidence="2">MOSC domain protein</fullName>
    </submittedName>
</protein>
<accession>Q16AA2</accession>
<dbReference type="SUPFAM" id="SSF50800">
    <property type="entry name" value="PK beta-barrel domain-like"/>
    <property type="match status" value="1"/>
</dbReference>
<sequence>MTTITTLLRHPLKSHGREALQHTTLTAGQPMPFDRLWAVAHEASKADGSTWVPCANFSRVSKAPNLMAITCRLNEATGTLTLSHPDRPDLTFNPDTDTDAFIAWVSPLVPQDRALPERIIKLAGRGFTDSDFPSVTLCNHASHRAVEAELKQPLSIHRWRGNIWFETDTPWIEFDWLGKDVRIGDCILTVRERTDRCLATTANPDTGMRDADTLAALDTWGHQDFSVRAEVKHGGTIRVGDQIEVL</sequence>
<dbReference type="AlphaFoldDB" id="Q16AA2"/>
<dbReference type="OrthoDB" id="581532at2"/>
<dbReference type="KEGG" id="rde:RD1_1454"/>
<reference evidence="2 3" key="1">
    <citation type="journal article" date="2007" name="J. Bacteriol.">
        <title>The complete genome sequence of Roseobacter denitrificans reveals a mixotrophic rather than photosynthetic metabolism.</title>
        <authorList>
            <person name="Swingley W.D."/>
            <person name="Sadekar S."/>
            <person name="Mastrian S.D."/>
            <person name="Matthies H.J."/>
            <person name="Hao J."/>
            <person name="Ramos H."/>
            <person name="Acharya C.R."/>
            <person name="Conrad A.L."/>
            <person name="Taylor H.L."/>
            <person name="Dejesa L.C."/>
            <person name="Shah M.K."/>
            <person name="O'huallachain M.E."/>
            <person name="Lince M.T."/>
            <person name="Blankenship R.E."/>
            <person name="Beatty J.T."/>
            <person name="Touchman J.W."/>
        </authorList>
    </citation>
    <scope>NUCLEOTIDE SEQUENCE [LARGE SCALE GENOMIC DNA]</scope>
    <source>
        <strain evidence="3">ATCC 33942 / OCh 114</strain>
    </source>
</reference>